<evidence type="ECO:0000256" key="5">
    <source>
        <dbReference type="ARBA" id="ARBA00022605"/>
    </source>
</evidence>
<dbReference type="InterPro" id="IPR004469">
    <property type="entry name" value="PSP"/>
</dbReference>
<keyword evidence="8" id="KW-0460">Magnesium</keyword>
<dbReference type="PANTHER" id="PTHR43344">
    <property type="entry name" value="PHOSPHOSERINE PHOSPHATASE"/>
    <property type="match status" value="1"/>
</dbReference>
<evidence type="ECO:0000256" key="13">
    <source>
        <dbReference type="PIRSR" id="PIRSR604469-1"/>
    </source>
</evidence>
<sequence length="231" mass="24065">MIPAYRSPRGGPAGARPLPSFLVTRFLVVLDADSTLIRNEVIELIADEAGRGPEVAAATEAAMRGEVDFAESLRSRVKALAGVPVASFARVLARIEPTPGVHELVAAVHERGGMVGVVSGGFHEILDTVAPDLGVDVWRANRLRAQDGVLTGEVDGPIVDAAAKAESLREWAHAHGVAAHRTIAIGDGANDLKMIAAAGLGIAFNAKPAVRQAAPLAVGPVDLREVIRLLP</sequence>
<accession>A0A6I6E5T1</accession>
<dbReference type="SUPFAM" id="SSF56784">
    <property type="entry name" value="HAD-like"/>
    <property type="match status" value="1"/>
</dbReference>
<gene>
    <name evidence="14" type="primary">serB</name>
    <name evidence="14" type="ORF">D7D94_04940</name>
</gene>
<dbReference type="InterPro" id="IPR050582">
    <property type="entry name" value="HAD-like_SerB"/>
</dbReference>
<evidence type="ECO:0000256" key="1">
    <source>
        <dbReference type="ARBA" id="ARBA00001946"/>
    </source>
</evidence>
<dbReference type="SFLD" id="SFLDF00029">
    <property type="entry name" value="phosphoserine_phosphatase"/>
    <property type="match status" value="1"/>
</dbReference>
<evidence type="ECO:0000256" key="4">
    <source>
        <dbReference type="ARBA" id="ARBA00012640"/>
    </source>
</evidence>
<keyword evidence="15" id="KW-1185">Reference proteome</keyword>
<dbReference type="PANTHER" id="PTHR43344:SF2">
    <property type="entry name" value="PHOSPHOSERINE PHOSPHATASE"/>
    <property type="match status" value="1"/>
</dbReference>
<dbReference type="Pfam" id="PF12710">
    <property type="entry name" value="HAD"/>
    <property type="match status" value="1"/>
</dbReference>
<dbReference type="GO" id="GO:0006564">
    <property type="term" value="P:L-serine biosynthetic process"/>
    <property type="evidence" value="ECO:0007669"/>
    <property type="project" value="UniProtKB-KW"/>
</dbReference>
<keyword evidence="5" id="KW-0028">Amino-acid biosynthesis</keyword>
<evidence type="ECO:0000256" key="8">
    <source>
        <dbReference type="ARBA" id="ARBA00022842"/>
    </source>
</evidence>
<evidence type="ECO:0000256" key="6">
    <source>
        <dbReference type="ARBA" id="ARBA00022723"/>
    </source>
</evidence>
<proteinExistence type="inferred from homology"/>
<name>A0A6I6E5T1_9MICO</name>
<keyword evidence="7 14" id="KW-0378">Hydrolase</keyword>
<protein>
    <recommendedName>
        <fullName evidence="4">phosphoserine phosphatase</fullName>
        <ecNumber evidence="4">3.1.3.3</ecNumber>
    </recommendedName>
    <alternativeName>
        <fullName evidence="10">O-phosphoserine phosphohydrolase</fullName>
    </alternativeName>
</protein>
<dbReference type="NCBIfam" id="TIGR01488">
    <property type="entry name" value="HAD-SF-IB"/>
    <property type="match status" value="1"/>
</dbReference>
<comment type="cofactor">
    <cofactor evidence="1">
        <name>Mg(2+)</name>
        <dbReference type="ChEBI" id="CHEBI:18420"/>
    </cofactor>
</comment>
<dbReference type="NCBIfam" id="TIGR00338">
    <property type="entry name" value="serB"/>
    <property type="match status" value="1"/>
</dbReference>
<evidence type="ECO:0000256" key="7">
    <source>
        <dbReference type="ARBA" id="ARBA00022801"/>
    </source>
</evidence>
<dbReference type="SFLD" id="SFLDG01136">
    <property type="entry name" value="C1.6:_Phosphoserine_Phosphatas"/>
    <property type="match status" value="1"/>
</dbReference>
<dbReference type="SFLD" id="SFLDG01137">
    <property type="entry name" value="C1.6.1:_Phosphoserine_Phosphat"/>
    <property type="match status" value="1"/>
</dbReference>
<dbReference type="InterPro" id="IPR023214">
    <property type="entry name" value="HAD_sf"/>
</dbReference>
<evidence type="ECO:0000313" key="15">
    <source>
        <dbReference type="Proteomes" id="UP000422989"/>
    </source>
</evidence>
<dbReference type="KEGG" id="moj:D7D94_04940"/>
<keyword evidence="6" id="KW-0479">Metal-binding</keyword>
<keyword evidence="9" id="KW-0718">Serine biosynthesis</keyword>
<dbReference type="AlphaFoldDB" id="A0A6I6E5T1"/>
<reference evidence="14 15" key="1">
    <citation type="submission" date="2018-09" db="EMBL/GenBank/DDBJ databases">
        <title>Whole genome sequencing of Microbacterium oryzae strain MB-10T.</title>
        <authorList>
            <person name="Das S.K."/>
        </authorList>
    </citation>
    <scope>NUCLEOTIDE SEQUENCE [LARGE SCALE GENOMIC DNA]</scope>
    <source>
        <strain evidence="14 15">MB-10</strain>
    </source>
</reference>
<dbReference type="OrthoDB" id="9792539at2"/>
<evidence type="ECO:0000256" key="12">
    <source>
        <dbReference type="ARBA" id="ARBA00048523"/>
    </source>
</evidence>
<evidence type="ECO:0000256" key="10">
    <source>
        <dbReference type="ARBA" id="ARBA00031693"/>
    </source>
</evidence>
<dbReference type="SFLD" id="SFLDS00003">
    <property type="entry name" value="Haloacid_Dehalogenase"/>
    <property type="match status" value="1"/>
</dbReference>
<comment type="similarity">
    <text evidence="3">Belongs to the HAD-like hydrolase superfamily. SerB family.</text>
</comment>
<evidence type="ECO:0000256" key="9">
    <source>
        <dbReference type="ARBA" id="ARBA00023299"/>
    </source>
</evidence>
<comment type="catalytic activity">
    <reaction evidence="11">
        <text>O-phospho-L-serine + H2O = L-serine + phosphate</text>
        <dbReference type="Rhea" id="RHEA:21208"/>
        <dbReference type="ChEBI" id="CHEBI:15377"/>
        <dbReference type="ChEBI" id="CHEBI:33384"/>
        <dbReference type="ChEBI" id="CHEBI:43474"/>
        <dbReference type="ChEBI" id="CHEBI:57524"/>
        <dbReference type="EC" id="3.1.3.3"/>
    </reaction>
</comment>
<comment type="pathway">
    <text evidence="2">Amino-acid biosynthesis; L-serine biosynthesis; L-serine from 3-phospho-D-glycerate: step 3/3.</text>
</comment>
<dbReference type="GO" id="GO:0036424">
    <property type="term" value="F:L-phosphoserine phosphatase activity"/>
    <property type="evidence" value="ECO:0007669"/>
    <property type="project" value="InterPro"/>
</dbReference>
<dbReference type="Gene3D" id="3.40.50.1000">
    <property type="entry name" value="HAD superfamily/HAD-like"/>
    <property type="match status" value="1"/>
</dbReference>
<organism evidence="14 15">
    <name type="scientific">Microbacterium oryzae</name>
    <dbReference type="NCBI Taxonomy" id="743009"/>
    <lineage>
        <taxon>Bacteria</taxon>
        <taxon>Bacillati</taxon>
        <taxon>Actinomycetota</taxon>
        <taxon>Actinomycetes</taxon>
        <taxon>Micrococcales</taxon>
        <taxon>Microbacteriaceae</taxon>
        <taxon>Microbacterium</taxon>
    </lineage>
</organism>
<dbReference type="GO" id="GO:0005737">
    <property type="term" value="C:cytoplasm"/>
    <property type="evidence" value="ECO:0007669"/>
    <property type="project" value="TreeGrafter"/>
</dbReference>
<dbReference type="EMBL" id="CP032550">
    <property type="protein sequence ID" value="QGU27081.1"/>
    <property type="molecule type" value="Genomic_DNA"/>
</dbReference>
<evidence type="ECO:0000313" key="14">
    <source>
        <dbReference type="EMBL" id="QGU27081.1"/>
    </source>
</evidence>
<dbReference type="GO" id="GO:0000287">
    <property type="term" value="F:magnesium ion binding"/>
    <property type="evidence" value="ECO:0007669"/>
    <property type="project" value="TreeGrafter"/>
</dbReference>
<comment type="catalytic activity">
    <reaction evidence="12">
        <text>O-phospho-D-serine + H2O = D-serine + phosphate</text>
        <dbReference type="Rhea" id="RHEA:24873"/>
        <dbReference type="ChEBI" id="CHEBI:15377"/>
        <dbReference type="ChEBI" id="CHEBI:35247"/>
        <dbReference type="ChEBI" id="CHEBI:43474"/>
        <dbReference type="ChEBI" id="CHEBI:58680"/>
        <dbReference type="EC" id="3.1.3.3"/>
    </reaction>
</comment>
<evidence type="ECO:0000256" key="2">
    <source>
        <dbReference type="ARBA" id="ARBA00005135"/>
    </source>
</evidence>
<dbReference type="UniPathway" id="UPA00135">
    <property type="reaction ID" value="UER00198"/>
</dbReference>
<feature type="active site" description="Nucleophile" evidence="13">
    <location>
        <position position="31"/>
    </location>
</feature>
<dbReference type="EC" id="3.1.3.3" evidence="4"/>
<evidence type="ECO:0000256" key="3">
    <source>
        <dbReference type="ARBA" id="ARBA00009184"/>
    </source>
</evidence>
<dbReference type="Proteomes" id="UP000422989">
    <property type="component" value="Chromosome"/>
</dbReference>
<feature type="active site" description="Proton donor" evidence="13">
    <location>
        <position position="33"/>
    </location>
</feature>
<evidence type="ECO:0000256" key="11">
    <source>
        <dbReference type="ARBA" id="ARBA00048138"/>
    </source>
</evidence>
<dbReference type="InterPro" id="IPR036412">
    <property type="entry name" value="HAD-like_sf"/>
</dbReference>